<name>A0ABR1BIH0_NECAM</name>
<dbReference type="EMBL" id="JAVFWL010000001">
    <property type="protein sequence ID" value="KAK6726274.1"/>
    <property type="molecule type" value="Genomic_DNA"/>
</dbReference>
<comment type="caution">
    <text evidence="1">The sequence shown here is derived from an EMBL/GenBank/DDBJ whole genome shotgun (WGS) entry which is preliminary data.</text>
</comment>
<evidence type="ECO:0000313" key="1">
    <source>
        <dbReference type="EMBL" id="KAK6726274.1"/>
    </source>
</evidence>
<keyword evidence="2" id="KW-1185">Reference proteome</keyword>
<sequence length="93" mass="11032">MWCTCRGQVENVNIFHSHRKQKTTENRLRFFAHILRKPADRLFNVFDEFVELKLKKASAPIGSLLAKLPWLKRKFVTERQRANYKVVNVSPSF</sequence>
<proteinExistence type="predicted"/>
<evidence type="ECO:0000313" key="2">
    <source>
        <dbReference type="Proteomes" id="UP001303046"/>
    </source>
</evidence>
<protein>
    <submittedName>
        <fullName evidence="1">Uncharacterized protein</fullName>
    </submittedName>
</protein>
<reference evidence="1 2" key="1">
    <citation type="submission" date="2023-08" db="EMBL/GenBank/DDBJ databases">
        <title>A Necator americanus chromosomal reference genome.</title>
        <authorList>
            <person name="Ilik V."/>
            <person name="Petrzelkova K.J."/>
            <person name="Pardy F."/>
            <person name="Fuh T."/>
            <person name="Niatou-Singa F.S."/>
            <person name="Gouil Q."/>
            <person name="Baker L."/>
            <person name="Ritchie M.E."/>
            <person name="Jex A.R."/>
            <person name="Gazzola D."/>
            <person name="Li H."/>
            <person name="Toshio Fujiwara R."/>
            <person name="Zhan B."/>
            <person name="Aroian R.V."/>
            <person name="Pafco B."/>
            <person name="Schwarz E.M."/>
        </authorList>
    </citation>
    <scope>NUCLEOTIDE SEQUENCE [LARGE SCALE GENOMIC DNA]</scope>
    <source>
        <strain evidence="1 2">Aroian</strain>
        <tissue evidence="1">Whole animal</tissue>
    </source>
</reference>
<organism evidence="1 2">
    <name type="scientific">Necator americanus</name>
    <name type="common">Human hookworm</name>
    <dbReference type="NCBI Taxonomy" id="51031"/>
    <lineage>
        <taxon>Eukaryota</taxon>
        <taxon>Metazoa</taxon>
        <taxon>Ecdysozoa</taxon>
        <taxon>Nematoda</taxon>
        <taxon>Chromadorea</taxon>
        <taxon>Rhabditida</taxon>
        <taxon>Rhabditina</taxon>
        <taxon>Rhabditomorpha</taxon>
        <taxon>Strongyloidea</taxon>
        <taxon>Ancylostomatidae</taxon>
        <taxon>Bunostominae</taxon>
        <taxon>Necator</taxon>
    </lineage>
</organism>
<gene>
    <name evidence="1" type="primary">Necator_chrI.g660</name>
    <name evidence="1" type="ORF">RB195_004538</name>
</gene>
<dbReference type="Proteomes" id="UP001303046">
    <property type="component" value="Unassembled WGS sequence"/>
</dbReference>
<accession>A0ABR1BIH0</accession>